<evidence type="ECO:0000313" key="5">
    <source>
        <dbReference type="EMBL" id="GAA2234419.1"/>
    </source>
</evidence>
<dbReference type="InterPro" id="IPR016032">
    <property type="entry name" value="Sig_transdc_resp-reg_C-effctor"/>
</dbReference>
<dbReference type="InterPro" id="IPR036388">
    <property type="entry name" value="WH-like_DNA-bd_sf"/>
</dbReference>
<keyword evidence="3" id="KW-0804">Transcription</keyword>
<evidence type="ECO:0000256" key="2">
    <source>
        <dbReference type="ARBA" id="ARBA00023125"/>
    </source>
</evidence>
<dbReference type="EMBL" id="BAAAQY010000005">
    <property type="protein sequence ID" value="GAA2234419.1"/>
    <property type="molecule type" value="Genomic_DNA"/>
</dbReference>
<feature type="domain" description="HTH luxR-type" evidence="4">
    <location>
        <begin position="446"/>
        <end position="511"/>
    </location>
</feature>
<proteinExistence type="predicted"/>
<reference evidence="6" key="1">
    <citation type="journal article" date="2019" name="Int. J. Syst. Evol. Microbiol.">
        <title>The Global Catalogue of Microorganisms (GCM) 10K type strain sequencing project: providing services to taxonomists for standard genome sequencing and annotation.</title>
        <authorList>
            <consortium name="The Broad Institute Genomics Platform"/>
            <consortium name="The Broad Institute Genome Sequencing Center for Infectious Disease"/>
            <person name="Wu L."/>
            <person name="Ma J."/>
        </authorList>
    </citation>
    <scope>NUCLEOTIDE SEQUENCE [LARGE SCALE GENOMIC DNA]</scope>
    <source>
        <strain evidence="6">JCM 16117</strain>
    </source>
</reference>
<dbReference type="Gene3D" id="1.25.40.10">
    <property type="entry name" value="Tetratricopeptide repeat domain"/>
    <property type="match status" value="1"/>
</dbReference>
<dbReference type="InterPro" id="IPR000792">
    <property type="entry name" value="Tscrpt_reg_LuxR_C"/>
</dbReference>
<dbReference type="Pfam" id="PF00196">
    <property type="entry name" value="GerE"/>
    <property type="match status" value="1"/>
</dbReference>
<evidence type="ECO:0000256" key="3">
    <source>
        <dbReference type="ARBA" id="ARBA00023163"/>
    </source>
</evidence>
<evidence type="ECO:0000313" key="6">
    <source>
        <dbReference type="Proteomes" id="UP001500929"/>
    </source>
</evidence>
<dbReference type="Proteomes" id="UP001500929">
    <property type="component" value="Unassembled WGS sequence"/>
</dbReference>
<organism evidence="5 6">
    <name type="scientific">Herbiconiux moechotypicola</name>
    <dbReference type="NCBI Taxonomy" id="637393"/>
    <lineage>
        <taxon>Bacteria</taxon>
        <taxon>Bacillati</taxon>
        <taxon>Actinomycetota</taxon>
        <taxon>Actinomycetes</taxon>
        <taxon>Micrococcales</taxon>
        <taxon>Microbacteriaceae</taxon>
        <taxon>Herbiconiux</taxon>
    </lineage>
</organism>
<dbReference type="SUPFAM" id="SSF48452">
    <property type="entry name" value="TPR-like"/>
    <property type="match status" value="1"/>
</dbReference>
<accession>A0ABP5QIR1</accession>
<dbReference type="PRINTS" id="PR00038">
    <property type="entry name" value="HTHLUXR"/>
</dbReference>
<keyword evidence="6" id="KW-1185">Reference proteome</keyword>
<dbReference type="PANTHER" id="PTHR44688:SF16">
    <property type="entry name" value="DNA-BINDING TRANSCRIPTIONAL ACTIVATOR DEVR_DOSR"/>
    <property type="match status" value="1"/>
</dbReference>
<dbReference type="PANTHER" id="PTHR44688">
    <property type="entry name" value="DNA-BINDING TRANSCRIPTIONAL ACTIVATOR DEVR_DOSR"/>
    <property type="match status" value="1"/>
</dbReference>
<dbReference type="Gene3D" id="1.10.10.10">
    <property type="entry name" value="Winged helix-like DNA-binding domain superfamily/Winged helix DNA-binding domain"/>
    <property type="match status" value="1"/>
</dbReference>
<dbReference type="SUPFAM" id="SSF46894">
    <property type="entry name" value="C-terminal effector domain of the bipartite response regulators"/>
    <property type="match status" value="1"/>
</dbReference>
<dbReference type="CDD" id="cd06170">
    <property type="entry name" value="LuxR_C_like"/>
    <property type="match status" value="1"/>
</dbReference>
<evidence type="ECO:0000256" key="1">
    <source>
        <dbReference type="ARBA" id="ARBA00023015"/>
    </source>
</evidence>
<name>A0ABP5QIR1_9MICO</name>
<dbReference type="InterPro" id="IPR011990">
    <property type="entry name" value="TPR-like_helical_dom_sf"/>
</dbReference>
<evidence type="ECO:0000259" key="4">
    <source>
        <dbReference type="PROSITE" id="PS50043"/>
    </source>
</evidence>
<comment type="caution">
    <text evidence="5">The sequence shown here is derived from an EMBL/GenBank/DDBJ whole genome shotgun (WGS) entry which is preliminary data.</text>
</comment>
<protein>
    <recommendedName>
        <fullName evidence="4">HTH luxR-type domain-containing protein</fullName>
    </recommendedName>
</protein>
<dbReference type="PROSITE" id="PS50043">
    <property type="entry name" value="HTH_LUXR_2"/>
    <property type="match status" value="1"/>
</dbReference>
<gene>
    <name evidence="5" type="ORF">GCM10009851_19300</name>
</gene>
<keyword evidence="1" id="KW-0805">Transcription regulation</keyword>
<dbReference type="SMART" id="SM00421">
    <property type="entry name" value="HTH_LUXR"/>
    <property type="match status" value="1"/>
</dbReference>
<keyword evidence="2" id="KW-0238">DNA-binding</keyword>
<sequence>MSAAPESGGWAEVERLIERHWSALILDAPDALLSAVMALPEEVVLARPRWVSARNYLAYLPVDGALRPLRYRDSAPPALGGGLLDVLVQHTSRAAALRDAGETERAVVWVSDARRLLGEATEEALVELQPNLPDLHCQWAKAREFAGDSPAAFREYLDAYDLAVVTGNELIARNAAGGIAWLHTLAGRSGEALEWLARVPRAAGGEGWAHTRYGMAAHLSRVVGHLDRLEFDAAAELADRVLDVKLAPEYWAAILLVRARLARHRGDAREVLTELDATVQSRTEAASRQGANAYYLALARAELAIELNQTARAVTALSEVPDIPIAASYRDLARAVVASLSADAAGAARSLDALLAAQPSPPPRVVSEALVLRAAVRIRLGEAAEAAEDFRQAAGVMRAEGLLGAFRVLTRADFDALVAANRDRPEADWAREVVGDRPLFLPEPVGVAPLAALTPRERSVLAELASGDSLGAIAARLFVSQNTVKSQLRSAYRKLGVSNRLEAESAVARLGLRG</sequence>